<dbReference type="Pfam" id="PF23948">
    <property type="entry name" value="ARM_5"/>
    <property type="match status" value="1"/>
</dbReference>
<feature type="compositionally biased region" description="Polar residues" evidence="4">
    <location>
        <begin position="107"/>
        <end position="121"/>
    </location>
</feature>
<dbReference type="InterPro" id="IPR036322">
    <property type="entry name" value="WD40_repeat_dom_sf"/>
</dbReference>
<evidence type="ECO:0000256" key="3">
    <source>
        <dbReference type="PROSITE-ProRule" id="PRU00221"/>
    </source>
</evidence>
<dbReference type="Pfam" id="PF05729">
    <property type="entry name" value="NACHT"/>
    <property type="match status" value="1"/>
</dbReference>
<dbReference type="InterPro" id="IPR001680">
    <property type="entry name" value="WD40_rpt"/>
</dbReference>
<dbReference type="InterPro" id="IPR007111">
    <property type="entry name" value="NACHT_NTPase"/>
</dbReference>
<dbReference type="Proteomes" id="UP000707451">
    <property type="component" value="Unassembled WGS sequence"/>
</dbReference>
<dbReference type="CDD" id="cd00200">
    <property type="entry name" value="WD40"/>
    <property type="match status" value="1"/>
</dbReference>
<dbReference type="PANTHER" id="PTHR44019">
    <property type="entry name" value="WD REPEAT-CONTAINING PROTEIN 55"/>
    <property type="match status" value="1"/>
</dbReference>
<feature type="region of interest" description="Disordered" evidence="4">
    <location>
        <begin position="101"/>
        <end position="123"/>
    </location>
</feature>
<dbReference type="PROSITE" id="PS00678">
    <property type="entry name" value="WD_REPEATS_1"/>
    <property type="match status" value="3"/>
</dbReference>
<dbReference type="InterPro" id="IPR019775">
    <property type="entry name" value="WD40_repeat_CS"/>
</dbReference>
<feature type="domain" description="NACHT" evidence="5">
    <location>
        <begin position="711"/>
        <end position="866"/>
    </location>
</feature>
<proteinExistence type="predicted"/>
<dbReference type="SUPFAM" id="SSF117289">
    <property type="entry name" value="Nucleoporin domain"/>
    <property type="match status" value="1"/>
</dbReference>
<dbReference type="InterPro" id="IPR025662">
    <property type="entry name" value="Sigma_54_int_dom_ATP-bd_1"/>
</dbReference>
<dbReference type="InterPro" id="IPR027417">
    <property type="entry name" value="P-loop_NTPase"/>
</dbReference>
<dbReference type="Gene3D" id="2.160.20.80">
    <property type="entry name" value="E3 ubiquitin-protein ligase SopA"/>
    <property type="match status" value="1"/>
</dbReference>
<dbReference type="SUPFAM" id="SSF50978">
    <property type="entry name" value="WD40 repeat-like"/>
    <property type="match status" value="1"/>
</dbReference>
<dbReference type="Pfam" id="PF00805">
    <property type="entry name" value="Pentapeptide"/>
    <property type="match status" value="1"/>
</dbReference>
<dbReference type="InterPro" id="IPR015943">
    <property type="entry name" value="WD40/YVTN_repeat-like_dom_sf"/>
</dbReference>
<evidence type="ECO:0000256" key="4">
    <source>
        <dbReference type="SAM" id="MobiDB-lite"/>
    </source>
</evidence>
<comment type="caution">
    <text evidence="7">The sequence shown here is derived from an EMBL/GenBank/DDBJ whole genome shotgun (WGS) entry which is preliminary data.</text>
</comment>
<dbReference type="Pfam" id="PF00400">
    <property type="entry name" value="WD40"/>
    <property type="match status" value="5"/>
</dbReference>
<dbReference type="InterPro" id="IPR001646">
    <property type="entry name" value="5peptide_repeat"/>
</dbReference>
<dbReference type="SUPFAM" id="SSF141571">
    <property type="entry name" value="Pentapeptide repeat-like"/>
    <property type="match status" value="1"/>
</dbReference>
<feature type="domain" description="Arm-like repeat" evidence="6">
    <location>
        <begin position="253"/>
        <end position="620"/>
    </location>
</feature>
<keyword evidence="8" id="KW-1185">Reference proteome</keyword>
<dbReference type="EMBL" id="JAHRHY010000004">
    <property type="protein sequence ID" value="KAG9070330.1"/>
    <property type="molecule type" value="Genomic_DNA"/>
</dbReference>
<evidence type="ECO:0000259" key="5">
    <source>
        <dbReference type="Pfam" id="PF05729"/>
    </source>
</evidence>
<dbReference type="InterPro" id="IPR020472">
    <property type="entry name" value="WD40_PAC1"/>
</dbReference>
<dbReference type="InterPro" id="IPR050505">
    <property type="entry name" value="WDR55/POC1"/>
</dbReference>
<feature type="repeat" description="WD" evidence="3">
    <location>
        <begin position="1256"/>
        <end position="1297"/>
    </location>
</feature>
<sequence>MSKELHSTSPGLPPHDDQSTATVRSTTSQSSTNSAFTSSGRAGNKTVRPSSTDNDRSIGHGLTTILVKGNLVHSDLASGDTDDGGDNKSVSSQRVRKRDKLFGFFRPSTSTPRDNQSQSPKTYLDRFSTASTEANLHRLSIISTQYSGDVEYEAQVSSSVDIEHTVSITEVESPASCAQSSALPAIPRMGVFSQNIKPPAILITLPKFGSRIDTTPQLTLCIGLLPNSFNTIDQREDPLQVLWSSTSAHLAWLGAMKEDPVEQERLRCLGARMVDEFAKDASKDLTEIAEMVLIGPVLDNEHFRRLLSCTITAFDQAVLLNVDLLQGLVQLVQSAPSETLLPDDLVKILHVLRVRLQDTHQQSSVHPFHLTLAVSRLLDVMADHKVKDLDRVEEHEPLSGVLSGLKASSDPYLMYQACYAFQALQYVPNNESPLQAVLRHSTGVVEGLVKVSAVFKLDLGAVLEGLSKLQETLGGVVEVAGSVYDGACSLMESGRGVLESMKEGLESGQKRPWYTAVRAAYAFAQAGQLKDLNVLIYEAPCRRDPLFQWGICQLLGEIASDTIWDTSVRLHAIDLLRELYMTDPLWGHDESVRTWTLNIICQLGTTTDQVVSASAHTLLKDLNQEQDTTTHLPYPLRNRLPLPATSPTLARVQNIPPLEYDLHKHKVLRLEQSSLSLYIQPFAKASLRAKDEDTFPLLEKVLEFLASEHQVMLILGDSGSGKSTFNRHLEHQLWTDYKQGGPIPLFINLPAIDRPDQDMIAKQLRANNFSDDQIQEMKQHRQLILICDGYDENQQLVNLHQTNMLNQPGQWNTKMVISCRTQFLGPSYDDRFKPLPSDRYASSSQNLFQEVVIAPFSKEQIESYVGLYVQDPQTALLFQNQVVWPAKEYIDKLTTIPNVKDLVKNPFLLTLALKALPRLVASNSDLSSMRVTRVGLYDMFVKQWLETNQVRLRMSALSKEELTALNSLMEEDFIGCGIDYLLRLSAAIFQEQGGTPIVQYIHRHDKDSWKAVFFGTDPETKLLREASPLMRTGNQYRFVHRSMLEYFLSRVIYNPAKVDEQDFDSSIETTSPASLSSDINGPLYLRNLLKEPSIIQFLCDRVRLDPHFEQQLRAVINQSKTDSSATIAATNAITILIRAGALFNGADLRGIKVPGADLSDGQFDSAQFQGADLTRANLSRSWLRQADLSHAQMEGVRFGELPYLKMGGSITACAYSPDGRMLGVMVDGDGLGITSGHEDGDVQLWDMVSGSPGPVLQGHTKTVTGIAFSPNSLLIATSSDDFRVMLWDASTGDIISTFGHLTYVNDVAFSPNGLTIASGSGDGTVRLWEASSSPSSIAIQDQIGDSCLVAYSPNGLSVLSIDNVPVSSRYRPGVIRQGNATTGLLGSVSFEFPDPEMINCVAFSADGNQVATGCEDGSVRLWDCRTGAAGLVLNGNSGAVKILAYSTCGRWIASCDHDEIVRLWDLYDTEQQCILATGGDNDNCIIEMKFSPTGHQLAMCSEDGKVGLFDPRTRVLLTSKKLREVPILALDYSPNGQQLALGTLCSIVLWDLQSDEPGLELKVHVSSFKPIANCAYVAYSPCGQFLAHSKAHILHLWHRQLVEGDIESWSCAASLRVFSDIVVSMSWNPAIPKEFITASNDRSVRVWRVSSDDGTMSVKMLWGTNLRTLCTAGVVLEGAIGLSPSHQELISQRSAFDGVLPSDDEGFDDESEDE</sequence>
<feature type="compositionally biased region" description="Low complexity" evidence="4">
    <location>
        <begin position="19"/>
        <end position="39"/>
    </location>
</feature>
<feature type="region of interest" description="Disordered" evidence="4">
    <location>
        <begin position="1"/>
        <end position="59"/>
    </location>
</feature>
<evidence type="ECO:0000256" key="1">
    <source>
        <dbReference type="ARBA" id="ARBA00022574"/>
    </source>
</evidence>
<dbReference type="SUPFAM" id="SSF52540">
    <property type="entry name" value="P-loop containing nucleoside triphosphate hydrolases"/>
    <property type="match status" value="1"/>
</dbReference>
<evidence type="ECO:0000313" key="8">
    <source>
        <dbReference type="Proteomes" id="UP000707451"/>
    </source>
</evidence>
<accession>A0A9P8BVZ4</accession>
<dbReference type="OrthoDB" id="2414723at2759"/>
<gene>
    <name evidence="7" type="ORF">KI688_009667</name>
</gene>
<dbReference type="SUPFAM" id="SSF48371">
    <property type="entry name" value="ARM repeat"/>
    <property type="match status" value="1"/>
</dbReference>
<evidence type="ECO:0000259" key="6">
    <source>
        <dbReference type="Pfam" id="PF23948"/>
    </source>
</evidence>
<name>A0A9P8BVZ4_9FUNG</name>
<feature type="repeat" description="WD" evidence="3">
    <location>
        <begin position="1433"/>
        <end position="1466"/>
    </location>
</feature>
<dbReference type="SMART" id="SM00320">
    <property type="entry name" value="WD40"/>
    <property type="match status" value="8"/>
</dbReference>
<feature type="repeat" description="WD" evidence="3">
    <location>
        <begin position="1297"/>
        <end position="1338"/>
    </location>
</feature>
<evidence type="ECO:0008006" key="9">
    <source>
        <dbReference type="Google" id="ProtNLM"/>
    </source>
</evidence>
<keyword evidence="1 3" id="KW-0853">WD repeat</keyword>
<organism evidence="7 8">
    <name type="scientific">Linnemannia hyalina</name>
    <dbReference type="NCBI Taxonomy" id="64524"/>
    <lineage>
        <taxon>Eukaryota</taxon>
        <taxon>Fungi</taxon>
        <taxon>Fungi incertae sedis</taxon>
        <taxon>Mucoromycota</taxon>
        <taxon>Mortierellomycotina</taxon>
        <taxon>Mortierellomycetes</taxon>
        <taxon>Mortierellales</taxon>
        <taxon>Mortierellaceae</taxon>
        <taxon>Linnemannia</taxon>
    </lineage>
</organism>
<dbReference type="PROSITE" id="PS00675">
    <property type="entry name" value="SIGMA54_INTERACT_1"/>
    <property type="match status" value="1"/>
</dbReference>
<dbReference type="Gene3D" id="3.40.50.300">
    <property type="entry name" value="P-loop containing nucleotide triphosphate hydrolases"/>
    <property type="match status" value="1"/>
</dbReference>
<dbReference type="PROSITE" id="PS50082">
    <property type="entry name" value="WD_REPEATS_2"/>
    <property type="match status" value="5"/>
</dbReference>
<dbReference type="PRINTS" id="PR00320">
    <property type="entry name" value="GPROTEINBRPT"/>
</dbReference>
<feature type="repeat" description="WD" evidence="3">
    <location>
        <begin position="1398"/>
        <end position="1432"/>
    </location>
</feature>
<feature type="repeat" description="WD" evidence="3">
    <location>
        <begin position="1615"/>
        <end position="1657"/>
    </location>
</feature>
<keyword evidence="2" id="KW-0677">Repeat</keyword>
<evidence type="ECO:0000313" key="7">
    <source>
        <dbReference type="EMBL" id="KAG9070330.1"/>
    </source>
</evidence>
<protein>
    <recommendedName>
        <fullName evidence="9">WD40 repeat-like protein</fullName>
    </recommendedName>
</protein>
<dbReference type="Gene3D" id="2.130.10.10">
    <property type="entry name" value="YVTN repeat-like/Quinoprotein amine dehydrogenase"/>
    <property type="match status" value="3"/>
</dbReference>
<dbReference type="PROSITE" id="PS50294">
    <property type="entry name" value="WD_REPEATS_REGION"/>
    <property type="match status" value="4"/>
</dbReference>
<dbReference type="PANTHER" id="PTHR44019:SF8">
    <property type="entry name" value="POC1 CENTRIOLAR PROTEIN HOMOLOG"/>
    <property type="match status" value="1"/>
</dbReference>
<dbReference type="InterPro" id="IPR016024">
    <property type="entry name" value="ARM-type_fold"/>
</dbReference>
<dbReference type="InterPro" id="IPR056251">
    <property type="entry name" value="Arm_rpt_dom"/>
</dbReference>
<evidence type="ECO:0000256" key="2">
    <source>
        <dbReference type="ARBA" id="ARBA00022737"/>
    </source>
</evidence>
<reference evidence="7" key="1">
    <citation type="submission" date="2021-06" db="EMBL/GenBank/DDBJ databases">
        <title>Genome Sequence of Mortierella hyaline Strain SCG-10, a Cold-Adapted, Nitrate-Reducing Fungus Isolated from Soil in Minnesota, USA.</title>
        <authorList>
            <person name="Aldossari N."/>
        </authorList>
    </citation>
    <scope>NUCLEOTIDE SEQUENCE</scope>
    <source>
        <strain evidence="7">SCG-10</strain>
    </source>
</reference>